<feature type="region of interest" description="Disordered" evidence="7">
    <location>
        <begin position="1"/>
        <end position="22"/>
    </location>
</feature>
<feature type="transmembrane region" description="Helical" evidence="8">
    <location>
        <begin position="594"/>
        <end position="612"/>
    </location>
</feature>
<accession>A0A9P6J185</accession>
<feature type="transmembrane region" description="Helical" evidence="8">
    <location>
        <begin position="566"/>
        <end position="582"/>
    </location>
</feature>
<keyword evidence="5 8" id="KW-1133">Transmembrane helix</keyword>
<feature type="domain" description="ABC-2 type transporter transmembrane" evidence="9">
    <location>
        <begin position="408"/>
        <end position="654"/>
    </location>
</feature>
<reference evidence="10" key="1">
    <citation type="journal article" date="2020" name="Fungal Divers.">
        <title>Resolving the Mortierellaceae phylogeny through synthesis of multi-gene phylogenetics and phylogenomics.</title>
        <authorList>
            <person name="Vandepol N."/>
            <person name="Liber J."/>
            <person name="Desiro A."/>
            <person name="Na H."/>
            <person name="Kennedy M."/>
            <person name="Barry K."/>
            <person name="Grigoriev I.V."/>
            <person name="Miller A.N."/>
            <person name="O'Donnell K."/>
            <person name="Stajich J.E."/>
            <person name="Bonito G."/>
        </authorList>
    </citation>
    <scope>NUCLEOTIDE SEQUENCE</scope>
    <source>
        <strain evidence="10">CK1249</strain>
    </source>
</reference>
<evidence type="ECO:0000256" key="5">
    <source>
        <dbReference type="ARBA" id="ARBA00022989"/>
    </source>
</evidence>
<dbReference type="GO" id="GO:0140359">
    <property type="term" value="F:ABC-type transporter activity"/>
    <property type="evidence" value="ECO:0007669"/>
    <property type="project" value="InterPro"/>
</dbReference>
<dbReference type="InterPro" id="IPR026082">
    <property type="entry name" value="ABCA"/>
</dbReference>
<keyword evidence="11" id="KW-1185">Reference proteome</keyword>
<dbReference type="GO" id="GO:0005319">
    <property type="term" value="F:lipid transporter activity"/>
    <property type="evidence" value="ECO:0007669"/>
    <property type="project" value="TreeGrafter"/>
</dbReference>
<organism evidence="10 11">
    <name type="scientific">Mortierella alpina</name>
    <name type="common">Oleaginous fungus</name>
    <name type="synonym">Mortierella renispora</name>
    <dbReference type="NCBI Taxonomy" id="64518"/>
    <lineage>
        <taxon>Eukaryota</taxon>
        <taxon>Fungi</taxon>
        <taxon>Fungi incertae sedis</taxon>
        <taxon>Mucoromycota</taxon>
        <taxon>Mortierellomycotina</taxon>
        <taxon>Mortierellomycetes</taxon>
        <taxon>Mortierellales</taxon>
        <taxon>Mortierellaceae</taxon>
        <taxon>Mortierella</taxon>
    </lineage>
</organism>
<keyword evidence="6 8" id="KW-0472">Membrane</keyword>
<evidence type="ECO:0000256" key="2">
    <source>
        <dbReference type="ARBA" id="ARBA00022448"/>
    </source>
</evidence>
<comment type="subcellular location">
    <subcellularLocation>
        <location evidence="1">Membrane</location>
        <topology evidence="1">Multi-pass membrane protein</topology>
    </subcellularLocation>
</comment>
<comment type="caution">
    <text evidence="10">The sequence shown here is derived from an EMBL/GenBank/DDBJ whole genome shotgun (WGS) entry which is preliminary data.</text>
</comment>
<protein>
    <recommendedName>
        <fullName evidence="9">ABC-2 type transporter transmembrane domain-containing protein</fullName>
    </recommendedName>
</protein>
<gene>
    <name evidence="10" type="ORF">BGZ70_009461</name>
</gene>
<keyword evidence="4" id="KW-0677">Repeat</keyword>
<dbReference type="Pfam" id="PF12698">
    <property type="entry name" value="ABC2_membrane_3"/>
    <property type="match status" value="1"/>
</dbReference>
<feature type="transmembrane region" description="Helical" evidence="8">
    <location>
        <begin position="96"/>
        <end position="119"/>
    </location>
</feature>
<feature type="transmembrane region" description="Helical" evidence="8">
    <location>
        <begin position="530"/>
        <end position="554"/>
    </location>
</feature>
<evidence type="ECO:0000256" key="7">
    <source>
        <dbReference type="SAM" id="MobiDB-lite"/>
    </source>
</evidence>
<evidence type="ECO:0000313" key="10">
    <source>
        <dbReference type="EMBL" id="KAF9957630.1"/>
    </source>
</evidence>
<keyword evidence="2" id="KW-0813">Transport</keyword>
<feature type="transmembrane region" description="Helical" evidence="8">
    <location>
        <begin position="633"/>
        <end position="655"/>
    </location>
</feature>
<dbReference type="InterPro" id="IPR013525">
    <property type="entry name" value="ABC2_TM"/>
</dbReference>
<evidence type="ECO:0000313" key="11">
    <source>
        <dbReference type="Proteomes" id="UP000738359"/>
    </source>
</evidence>
<evidence type="ECO:0000256" key="6">
    <source>
        <dbReference type="ARBA" id="ARBA00023136"/>
    </source>
</evidence>
<evidence type="ECO:0000256" key="3">
    <source>
        <dbReference type="ARBA" id="ARBA00022692"/>
    </source>
</evidence>
<dbReference type="EMBL" id="JAAAHY010000770">
    <property type="protein sequence ID" value="KAF9957630.1"/>
    <property type="molecule type" value="Genomic_DNA"/>
</dbReference>
<evidence type="ECO:0000256" key="4">
    <source>
        <dbReference type="ARBA" id="ARBA00022737"/>
    </source>
</evidence>
<evidence type="ECO:0000256" key="1">
    <source>
        <dbReference type="ARBA" id="ARBA00004141"/>
    </source>
</evidence>
<sequence>MFRSQPTEAQQEADQFRLSNSSSSNALVQPYHNQHTHIPMDELHRGHELSNLKKHEPHQHDPLPPAVDFTQVTPSARYQFRALARRALSYHRRQRFTSICCLIIWPVLLVVLCLAFTLIGGGNSETGGRIAFCVNDVDVNTNPRFSLSDLPPPKADNSELKAAWYPTAFDSSYTAQMPCVRWFGETHPIKAPYENVSAADAAEPSSYYTPGPAGGWFKIEEFKTTRRDSRRGEQPALWTMPLINQTIFYTTANPQVAQQLGTVPNVTHTFLSETWPPKGNVVYNTSAPGVQPGTGLLGAIPVRYANKKVSTVNTTAPSRGGRPELIYVMQYMAQTFNSRPDQAALDQAVVEMIEKYAAMDYNIDTMPWGAVSFDAIDPAKSSIKMTMQYGQPSVNSYSADEVTPSGLRQLITMAQMTGAMIKNKYPTQFRISQGLRALPYEWDSSILKGAQLTEISYRLFPFGLSFLLPTFVALMVKEKEDRHRMMMAMNGLKPVSYYLAHYVEFVTMQMILSLFFCVACAAISSKLVLYTNPLIIIVILLVWAHAQATMAFLISACFSKTRRATLIVYFLVAISCIMSSIADQLFKENGVPTAWYIHPSFAFFQILSSGILHSSRVNGFYPLVWADFAPGTTLFTCLMFMLGESVLMVLLTFYIDAVAPS</sequence>
<name>A0A9P6J185_MORAP</name>
<keyword evidence="3 8" id="KW-0812">Transmembrane</keyword>
<feature type="transmembrane region" description="Helical" evidence="8">
    <location>
        <begin position="497"/>
        <end position="524"/>
    </location>
</feature>
<dbReference type="PANTHER" id="PTHR19229">
    <property type="entry name" value="ATP-BINDING CASSETTE TRANSPORTER SUBFAMILY A ABCA"/>
    <property type="match status" value="1"/>
</dbReference>
<dbReference type="PANTHER" id="PTHR19229:SF36">
    <property type="entry name" value="ATP-BINDING CASSETTE SUB-FAMILY A MEMBER 2"/>
    <property type="match status" value="1"/>
</dbReference>
<dbReference type="OrthoDB" id="8061355at2759"/>
<evidence type="ECO:0000256" key="8">
    <source>
        <dbReference type="SAM" id="Phobius"/>
    </source>
</evidence>
<dbReference type="AlphaFoldDB" id="A0A9P6J185"/>
<proteinExistence type="predicted"/>
<feature type="transmembrane region" description="Helical" evidence="8">
    <location>
        <begin position="455"/>
        <end position="476"/>
    </location>
</feature>
<dbReference type="GO" id="GO:0016020">
    <property type="term" value="C:membrane"/>
    <property type="evidence" value="ECO:0007669"/>
    <property type="project" value="UniProtKB-SubCell"/>
</dbReference>
<dbReference type="Proteomes" id="UP000738359">
    <property type="component" value="Unassembled WGS sequence"/>
</dbReference>
<evidence type="ECO:0000259" key="9">
    <source>
        <dbReference type="Pfam" id="PF12698"/>
    </source>
</evidence>
<feature type="non-terminal residue" evidence="10">
    <location>
        <position position="1"/>
    </location>
</feature>